<dbReference type="PANTHER" id="PTHR12110:SF41">
    <property type="entry name" value="INOSOSE DEHYDRATASE"/>
    <property type="match status" value="1"/>
</dbReference>
<dbReference type="PANTHER" id="PTHR12110">
    <property type="entry name" value="HYDROXYPYRUVATE ISOMERASE"/>
    <property type="match status" value="1"/>
</dbReference>
<reference evidence="2" key="2">
    <citation type="journal article" date="2021" name="PeerJ">
        <title>Extensive microbial diversity within the chicken gut microbiome revealed by metagenomics and culture.</title>
        <authorList>
            <person name="Gilroy R."/>
            <person name="Ravi A."/>
            <person name="Getino M."/>
            <person name="Pursley I."/>
            <person name="Horton D.L."/>
            <person name="Alikhan N.F."/>
            <person name="Baker D."/>
            <person name="Gharbi K."/>
            <person name="Hall N."/>
            <person name="Watson M."/>
            <person name="Adriaenssens E.M."/>
            <person name="Foster-Nyarko E."/>
            <person name="Jarju S."/>
            <person name="Secka A."/>
            <person name="Antonio M."/>
            <person name="Oren A."/>
            <person name="Chaudhuri R.R."/>
            <person name="La Ragione R."/>
            <person name="Hildebrand F."/>
            <person name="Pallen M.J."/>
        </authorList>
    </citation>
    <scope>NUCLEOTIDE SEQUENCE</scope>
    <source>
        <strain evidence="2">ChiGjej1B1-24693</strain>
    </source>
</reference>
<dbReference type="InterPro" id="IPR050312">
    <property type="entry name" value="IolE/XylAMocC-like"/>
</dbReference>
<dbReference type="AlphaFoldDB" id="A0A9D1H1U8"/>
<feature type="domain" description="Xylose isomerase-like TIM barrel" evidence="1">
    <location>
        <begin position="25"/>
        <end position="263"/>
    </location>
</feature>
<comment type="caution">
    <text evidence="2">The sequence shown here is derived from an EMBL/GenBank/DDBJ whole genome shotgun (WGS) entry which is preliminary data.</text>
</comment>
<evidence type="ECO:0000259" key="1">
    <source>
        <dbReference type="Pfam" id="PF01261"/>
    </source>
</evidence>
<proteinExistence type="predicted"/>
<name>A0A9D1H1U8_9ACTN</name>
<dbReference type="EMBL" id="DVLP01000454">
    <property type="protein sequence ID" value="HIT77053.1"/>
    <property type="molecule type" value="Genomic_DNA"/>
</dbReference>
<gene>
    <name evidence="2" type="ORF">IAA98_15855</name>
</gene>
<reference evidence="2" key="1">
    <citation type="submission" date="2020-10" db="EMBL/GenBank/DDBJ databases">
        <authorList>
            <person name="Gilroy R."/>
        </authorList>
    </citation>
    <scope>NUCLEOTIDE SEQUENCE</scope>
    <source>
        <strain evidence="2">ChiGjej1B1-24693</strain>
    </source>
</reference>
<dbReference type="InterPro" id="IPR013022">
    <property type="entry name" value="Xyl_isomerase-like_TIM-brl"/>
</dbReference>
<protein>
    <submittedName>
        <fullName evidence="2">Sugar phosphate isomerase/epimerase</fullName>
    </submittedName>
</protein>
<dbReference type="GO" id="GO:0016853">
    <property type="term" value="F:isomerase activity"/>
    <property type="evidence" value="ECO:0007669"/>
    <property type="project" value="UniProtKB-KW"/>
</dbReference>
<dbReference type="Pfam" id="PF01261">
    <property type="entry name" value="AP_endonuc_2"/>
    <property type="match status" value="1"/>
</dbReference>
<accession>A0A9D1H1U8</accession>
<dbReference type="Proteomes" id="UP000886842">
    <property type="component" value="Unassembled WGS sequence"/>
</dbReference>
<dbReference type="InterPro" id="IPR036237">
    <property type="entry name" value="Xyl_isomerase-like_sf"/>
</dbReference>
<dbReference type="SUPFAM" id="SSF51658">
    <property type="entry name" value="Xylose isomerase-like"/>
    <property type="match status" value="1"/>
</dbReference>
<sequence length="275" mass="30300">MTTTQWSVFAKPWADRTAPQLAGVVRSMGFDAVELPVRAGCAVTPERVGDDLLPYGRRLADQGVRIASVAVDNTAEALTDEVFLACQRSGVPLVRIMPTVRGPYRDEVVRWQEILVEAAPRAERYGIRIGLQPHCGAFVHTALAMREVLDAVSETVGLIWDAGHEGLAGEDLRLSLDAVWDRLCMVNLKNAVRSPVEVSDEFGSRTGFAHVWVDGPDGYADWAVVLDHLVRRGWRGPITMAAEYSGDEPAVDQRAAADLRWAQQLWATSVERVDR</sequence>
<organism evidence="2 3">
    <name type="scientific">Candidatus Avipropionibacterium avicola</name>
    <dbReference type="NCBI Taxonomy" id="2840701"/>
    <lineage>
        <taxon>Bacteria</taxon>
        <taxon>Bacillati</taxon>
        <taxon>Actinomycetota</taxon>
        <taxon>Actinomycetes</taxon>
        <taxon>Propionibacteriales</taxon>
        <taxon>Propionibacteriaceae</taxon>
        <taxon>Propionibacteriaceae incertae sedis</taxon>
        <taxon>Candidatus Avipropionibacterium</taxon>
    </lineage>
</organism>
<evidence type="ECO:0000313" key="2">
    <source>
        <dbReference type="EMBL" id="HIT77053.1"/>
    </source>
</evidence>
<keyword evidence="2" id="KW-0413">Isomerase</keyword>
<dbReference type="Gene3D" id="3.20.20.150">
    <property type="entry name" value="Divalent-metal-dependent TIM barrel enzymes"/>
    <property type="match status" value="1"/>
</dbReference>
<evidence type="ECO:0000313" key="3">
    <source>
        <dbReference type="Proteomes" id="UP000886842"/>
    </source>
</evidence>